<sequence>MCVFRNPNVLLLSHLYKFFGEYKDGDFRYLASDASKHTSGFTSLATCNCLGVTVAQDRISCAAQIDVKRDRRLILTNGYPSTCNNGRQAALAYNHYSF</sequence>
<comment type="caution">
    <text evidence="1">The sequence shown here is derived from an EMBL/GenBank/DDBJ whole genome shotgun (WGS) entry which is preliminary data.</text>
</comment>
<gene>
    <name evidence="1" type="ORF">TNCT_440371</name>
</gene>
<dbReference type="EMBL" id="BMAO01022183">
    <property type="protein sequence ID" value="GFQ80123.1"/>
    <property type="molecule type" value="Genomic_DNA"/>
</dbReference>
<evidence type="ECO:0000313" key="2">
    <source>
        <dbReference type="Proteomes" id="UP000887116"/>
    </source>
</evidence>
<proteinExistence type="predicted"/>
<evidence type="ECO:0000313" key="1">
    <source>
        <dbReference type="EMBL" id="GFQ80123.1"/>
    </source>
</evidence>
<accession>A0A8X6FHA3</accession>
<protein>
    <submittedName>
        <fullName evidence="1">Uncharacterized protein</fullName>
    </submittedName>
</protein>
<dbReference type="AlphaFoldDB" id="A0A8X6FHA3"/>
<dbReference type="Proteomes" id="UP000887116">
    <property type="component" value="Unassembled WGS sequence"/>
</dbReference>
<reference evidence="1" key="1">
    <citation type="submission" date="2020-07" db="EMBL/GenBank/DDBJ databases">
        <title>Multicomponent nature underlies the extraordinary mechanical properties of spider dragline silk.</title>
        <authorList>
            <person name="Kono N."/>
            <person name="Nakamura H."/>
            <person name="Mori M."/>
            <person name="Yoshida Y."/>
            <person name="Ohtoshi R."/>
            <person name="Malay A.D."/>
            <person name="Moran D.A.P."/>
            <person name="Tomita M."/>
            <person name="Numata K."/>
            <person name="Arakawa K."/>
        </authorList>
    </citation>
    <scope>NUCLEOTIDE SEQUENCE</scope>
</reference>
<keyword evidence="2" id="KW-1185">Reference proteome</keyword>
<organism evidence="1 2">
    <name type="scientific">Trichonephila clavata</name>
    <name type="common">Joro spider</name>
    <name type="synonym">Nephila clavata</name>
    <dbReference type="NCBI Taxonomy" id="2740835"/>
    <lineage>
        <taxon>Eukaryota</taxon>
        <taxon>Metazoa</taxon>
        <taxon>Ecdysozoa</taxon>
        <taxon>Arthropoda</taxon>
        <taxon>Chelicerata</taxon>
        <taxon>Arachnida</taxon>
        <taxon>Araneae</taxon>
        <taxon>Araneomorphae</taxon>
        <taxon>Entelegynae</taxon>
        <taxon>Araneoidea</taxon>
        <taxon>Nephilidae</taxon>
        <taxon>Trichonephila</taxon>
    </lineage>
</organism>
<name>A0A8X6FHA3_TRICU</name>